<feature type="domain" description="Response regulatory" evidence="8">
    <location>
        <begin position="2"/>
        <end position="116"/>
    </location>
</feature>
<protein>
    <submittedName>
        <fullName evidence="10">Response regulator transcription factor</fullName>
    </submittedName>
</protein>
<dbReference type="Gene3D" id="3.40.50.2300">
    <property type="match status" value="1"/>
</dbReference>
<keyword evidence="11" id="KW-1185">Reference proteome</keyword>
<evidence type="ECO:0000256" key="2">
    <source>
        <dbReference type="ARBA" id="ARBA00023012"/>
    </source>
</evidence>
<evidence type="ECO:0000313" key="11">
    <source>
        <dbReference type="Proteomes" id="UP001232063"/>
    </source>
</evidence>
<feature type="domain" description="OmpR/PhoB-type" evidence="9">
    <location>
        <begin position="124"/>
        <end position="222"/>
    </location>
</feature>
<evidence type="ECO:0000256" key="1">
    <source>
        <dbReference type="ARBA" id="ARBA00022553"/>
    </source>
</evidence>
<keyword evidence="4 7" id="KW-0238">DNA-binding</keyword>
<feature type="modified residue" description="4-aspartylphosphate" evidence="6">
    <location>
        <position position="51"/>
    </location>
</feature>
<dbReference type="GO" id="GO:0000156">
    <property type="term" value="F:phosphorelay response regulator activity"/>
    <property type="evidence" value="ECO:0007669"/>
    <property type="project" value="TreeGrafter"/>
</dbReference>
<dbReference type="InterPro" id="IPR001867">
    <property type="entry name" value="OmpR/PhoB-type_DNA-bd"/>
</dbReference>
<name>A0AAE3UJC3_9BACT</name>
<evidence type="ECO:0000256" key="7">
    <source>
        <dbReference type="PROSITE-ProRule" id="PRU01091"/>
    </source>
</evidence>
<dbReference type="PANTHER" id="PTHR48111">
    <property type="entry name" value="REGULATOR OF RPOS"/>
    <property type="match status" value="1"/>
</dbReference>
<proteinExistence type="predicted"/>
<keyword evidence="3" id="KW-0805">Transcription regulation</keyword>
<dbReference type="InterPro" id="IPR001789">
    <property type="entry name" value="Sig_transdc_resp-reg_receiver"/>
</dbReference>
<keyword evidence="2" id="KW-0902">Two-component regulatory system</keyword>
<gene>
    <name evidence="10" type="ORF">QNI22_38650</name>
</gene>
<dbReference type="Pfam" id="PF00486">
    <property type="entry name" value="Trans_reg_C"/>
    <property type="match status" value="1"/>
</dbReference>
<keyword evidence="1 6" id="KW-0597">Phosphoprotein</keyword>
<dbReference type="GO" id="GO:0006355">
    <property type="term" value="P:regulation of DNA-templated transcription"/>
    <property type="evidence" value="ECO:0007669"/>
    <property type="project" value="InterPro"/>
</dbReference>
<keyword evidence="5" id="KW-0804">Transcription</keyword>
<dbReference type="InterPro" id="IPR011006">
    <property type="entry name" value="CheY-like_superfamily"/>
</dbReference>
<dbReference type="AlphaFoldDB" id="A0AAE3UJC3"/>
<dbReference type="RefSeq" id="WP_314519691.1">
    <property type="nucleotide sequence ID" value="NZ_JASJOU010000025.1"/>
</dbReference>
<dbReference type="InterPro" id="IPR039420">
    <property type="entry name" value="WalR-like"/>
</dbReference>
<evidence type="ECO:0000256" key="6">
    <source>
        <dbReference type="PROSITE-ProRule" id="PRU00169"/>
    </source>
</evidence>
<dbReference type="PROSITE" id="PS51755">
    <property type="entry name" value="OMPR_PHOB"/>
    <property type="match status" value="1"/>
</dbReference>
<dbReference type="Proteomes" id="UP001232063">
    <property type="component" value="Unassembled WGS sequence"/>
</dbReference>
<dbReference type="GO" id="GO:0032993">
    <property type="term" value="C:protein-DNA complex"/>
    <property type="evidence" value="ECO:0007669"/>
    <property type="project" value="TreeGrafter"/>
</dbReference>
<dbReference type="SUPFAM" id="SSF52172">
    <property type="entry name" value="CheY-like"/>
    <property type="match status" value="1"/>
</dbReference>
<sequence>MKILLIEDEQNLADFMAKGLLQAGHIVEVSHNGAKGLEIAGSDTFDLILLDLMLPGTNGYDILTNLRSFNIFIPVLIISALSDSSHVVKGLDMGAVDYIKKPFDWEELLARIRVIQKKLINIQTPKIIIEDMTIDLGSRKVTRAEKEIRLTAKEFVLLEYLARNANRIVSKNQIMENVWEMDFDPGSNIVEVHIHGLRKKIDKGSDNPLIETVLGLGYSLKGEKS</sequence>
<comment type="caution">
    <text evidence="10">The sequence shown here is derived from an EMBL/GenBank/DDBJ whole genome shotgun (WGS) entry which is preliminary data.</text>
</comment>
<evidence type="ECO:0000313" key="10">
    <source>
        <dbReference type="EMBL" id="MDJ1506626.1"/>
    </source>
</evidence>
<accession>A0AAE3UJC3</accession>
<reference evidence="10" key="1">
    <citation type="submission" date="2023-05" db="EMBL/GenBank/DDBJ databases">
        <authorList>
            <person name="Zhang X."/>
        </authorList>
    </citation>
    <scope>NUCLEOTIDE SEQUENCE</scope>
    <source>
        <strain evidence="10">BD1B2-1</strain>
    </source>
</reference>
<dbReference type="Gene3D" id="1.10.10.10">
    <property type="entry name" value="Winged helix-like DNA-binding domain superfamily/Winged helix DNA-binding domain"/>
    <property type="match status" value="1"/>
</dbReference>
<dbReference type="GO" id="GO:0005829">
    <property type="term" value="C:cytosol"/>
    <property type="evidence" value="ECO:0007669"/>
    <property type="project" value="TreeGrafter"/>
</dbReference>
<dbReference type="SMART" id="SM00448">
    <property type="entry name" value="REC"/>
    <property type="match status" value="1"/>
</dbReference>
<dbReference type="Pfam" id="PF00072">
    <property type="entry name" value="Response_reg"/>
    <property type="match status" value="1"/>
</dbReference>
<dbReference type="GO" id="GO:0000976">
    <property type="term" value="F:transcription cis-regulatory region binding"/>
    <property type="evidence" value="ECO:0007669"/>
    <property type="project" value="TreeGrafter"/>
</dbReference>
<evidence type="ECO:0000259" key="9">
    <source>
        <dbReference type="PROSITE" id="PS51755"/>
    </source>
</evidence>
<evidence type="ECO:0000256" key="4">
    <source>
        <dbReference type="ARBA" id="ARBA00023125"/>
    </source>
</evidence>
<dbReference type="PANTHER" id="PTHR48111:SF22">
    <property type="entry name" value="REGULATOR OF RPOS"/>
    <property type="match status" value="1"/>
</dbReference>
<organism evidence="10 11">
    <name type="scientific">Xanthocytophaga agilis</name>
    <dbReference type="NCBI Taxonomy" id="3048010"/>
    <lineage>
        <taxon>Bacteria</taxon>
        <taxon>Pseudomonadati</taxon>
        <taxon>Bacteroidota</taxon>
        <taxon>Cytophagia</taxon>
        <taxon>Cytophagales</taxon>
        <taxon>Rhodocytophagaceae</taxon>
        <taxon>Xanthocytophaga</taxon>
    </lineage>
</organism>
<evidence type="ECO:0000256" key="5">
    <source>
        <dbReference type="ARBA" id="ARBA00023163"/>
    </source>
</evidence>
<dbReference type="FunFam" id="1.10.10.10:FF:000005">
    <property type="entry name" value="Two-component system response regulator"/>
    <property type="match status" value="1"/>
</dbReference>
<evidence type="ECO:0000256" key="3">
    <source>
        <dbReference type="ARBA" id="ARBA00023015"/>
    </source>
</evidence>
<dbReference type="PROSITE" id="PS50110">
    <property type="entry name" value="RESPONSE_REGULATORY"/>
    <property type="match status" value="1"/>
</dbReference>
<dbReference type="CDD" id="cd00383">
    <property type="entry name" value="trans_reg_C"/>
    <property type="match status" value="1"/>
</dbReference>
<evidence type="ECO:0000259" key="8">
    <source>
        <dbReference type="PROSITE" id="PS50110"/>
    </source>
</evidence>
<dbReference type="EMBL" id="JASJOU010000025">
    <property type="protein sequence ID" value="MDJ1506626.1"/>
    <property type="molecule type" value="Genomic_DNA"/>
</dbReference>
<dbReference type="SMART" id="SM00862">
    <property type="entry name" value="Trans_reg_C"/>
    <property type="match status" value="1"/>
</dbReference>
<feature type="DNA-binding region" description="OmpR/PhoB-type" evidence="7">
    <location>
        <begin position="124"/>
        <end position="222"/>
    </location>
</feature>
<dbReference type="InterPro" id="IPR036388">
    <property type="entry name" value="WH-like_DNA-bd_sf"/>
</dbReference>